<dbReference type="Gene3D" id="3.10.450.50">
    <property type="match status" value="1"/>
</dbReference>
<dbReference type="KEGG" id="atw:C0099_00765"/>
<keyword evidence="3" id="KW-1185">Reference proteome</keyword>
<reference evidence="2 3" key="1">
    <citation type="submission" date="2018-01" db="EMBL/GenBank/DDBJ databases">
        <authorList>
            <person name="Fu G.-Y."/>
        </authorList>
    </citation>
    <scope>NUCLEOTIDE SEQUENCE [LARGE SCALE GENOMIC DNA]</scope>
    <source>
        <strain evidence="2 3">SY39</strain>
    </source>
</reference>
<sequence>MSDAPVEIIADTEAARAAVASVDRFLRMIMVPDPEGARAFMAPDMRIRFTGGRQMSDPSECAAFNARRYAWVKKRFERYEVVCGADDGCAIVYALGTLHGAWPDGTPFEGNRYVDRYVLRDAKIVEMSVWNDSAEWLLQRAGLQQ</sequence>
<dbReference type="EMBL" id="CP025682">
    <property type="protein sequence ID" value="AUN93592.1"/>
    <property type="molecule type" value="Genomic_DNA"/>
</dbReference>
<name>A0A2I6S2U5_9RHOO</name>
<protein>
    <recommendedName>
        <fullName evidence="1">SnoaL-like domain-containing protein</fullName>
    </recommendedName>
</protein>
<dbReference type="SUPFAM" id="SSF54427">
    <property type="entry name" value="NTF2-like"/>
    <property type="match status" value="1"/>
</dbReference>
<proteinExistence type="predicted"/>
<feature type="domain" description="SnoaL-like" evidence="1">
    <location>
        <begin position="22"/>
        <end position="127"/>
    </location>
</feature>
<dbReference type="Pfam" id="PF12680">
    <property type="entry name" value="SnoaL_2"/>
    <property type="match status" value="1"/>
</dbReference>
<evidence type="ECO:0000259" key="1">
    <source>
        <dbReference type="Pfam" id="PF12680"/>
    </source>
</evidence>
<dbReference type="AlphaFoldDB" id="A0A2I6S2U5"/>
<dbReference type="RefSeq" id="WP_102245666.1">
    <property type="nucleotide sequence ID" value="NZ_CP025682.1"/>
</dbReference>
<gene>
    <name evidence="2" type="ORF">C0099_00765</name>
</gene>
<dbReference type="Proteomes" id="UP000242205">
    <property type="component" value="Chromosome"/>
</dbReference>
<dbReference type="InterPro" id="IPR037401">
    <property type="entry name" value="SnoaL-like"/>
</dbReference>
<dbReference type="OrthoDB" id="8635217at2"/>
<evidence type="ECO:0000313" key="3">
    <source>
        <dbReference type="Proteomes" id="UP000242205"/>
    </source>
</evidence>
<evidence type="ECO:0000313" key="2">
    <source>
        <dbReference type="EMBL" id="AUN93592.1"/>
    </source>
</evidence>
<dbReference type="InterPro" id="IPR032710">
    <property type="entry name" value="NTF2-like_dom_sf"/>
</dbReference>
<organism evidence="2 3">
    <name type="scientific">Pseudazoarcus pumilus</name>
    <dbReference type="NCBI Taxonomy" id="2067960"/>
    <lineage>
        <taxon>Bacteria</taxon>
        <taxon>Pseudomonadati</taxon>
        <taxon>Pseudomonadota</taxon>
        <taxon>Betaproteobacteria</taxon>
        <taxon>Rhodocyclales</taxon>
        <taxon>Zoogloeaceae</taxon>
        <taxon>Pseudazoarcus</taxon>
    </lineage>
</organism>
<accession>A0A2I6S2U5</accession>